<reference evidence="1" key="1">
    <citation type="submission" date="2021-06" db="EMBL/GenBank/DDBJ databases">
        <authorList>
            <person name="Kallberg Y."/>
            <person name="Tangrot J."/>
            <person name="Rosling A."/>
        </authorList>
    </citation>
    <scope>NUCLEOTIDE SEQUENCE</scope>
    <source>
        <strain evidence="1">AU212A</strain>
    </source>
</reference>
<name>A0ACA9P934_9GLOM</name>
<gene>
    <name evidence="1" type="ORF">SCALOS_LOCUS10368</name>
</gene>
<keyword evidence="2" id="KW-1185">Reference proteome</keyword>
<accession>A0ACA9P934</accession>
<comment type="caution">
    <text evidence="1">The sequence shown here is derived from an EMBL/GenBank/DDBJ whole genome shotgun (WGS) entry which is preliminary data.</text>
</comment>
<proteinExistence type="predicted"/>
<evidence type="ECO:0000313" key="1">
    <source>
        <dbReference type="EMBL" id="CAG8697362.1"/>
    </source>
</evidence>
<dbReference type="Proteomes" id="UP000789860">
    <property type="component" value="Unassembled WGS sequence"/>
</dbReference>
<sequence>RTMSIVQNEDVDSHVNEFLKSFFNSCSYVIVNNSLISTFREVKNNLADLVDTRLFISLIQLYKDGDLDFEDNIPREIKQDFNIAWKILEYYNDNNFIISDNLLDNIKIPITIFSSNDANKELSLLPFNYPFFVNILGDMQLNINEKNGNMIDTGSYGIAGDIPYDEITHWHSTKPLKEPKNVKKRKPSQQKDYQKYVRFLDRYAQSLYGTQGFYKLKIIVDKKANKNSKYKKSNSAEKLIKQIEQDKLEKSLKDAEDSLDRIFEEIFKDSTLLSIES</sequence>
<evidence type="ECO:0000313" key="2">
    <source>
        <dbReference type="Proteomes" id="UP000789860"/>
    </source>
</evidence>
<feature type="non-terminal residue" evidence="1">
    <location>
        <position position="277"/>
    </location>
</feature>
<dbReference type="EMBL" id="CAJVPM010038131">
    <property type="protein sequence ID" value="CAG8697362.1"/>
    <property type="molecule type" value="Genomic_DNA"/>
</dbReference>
<organism evidence="1 2">
    <name type="scientific">Scutellospora calospora</name>
    <dbReference type="NCBI Taxonomy" id="85575"/>
    <lineage>
        <taxon>Eukaryota</taxon>
        <taxon>Fungi</taxon>
        <taxon>Fungi incertae sedis</taxon>
        <taxon>Mucoromycota</taxon>
        <taxon>Glomeromycotina</taxon>
        <taxon>Glomeromycetes</taxon>
        <taxon>Diversisporales</taxon>
        <taxon>Gigasporaceae</taxon>
        <taxon>Scutellospora</taxon>
    </lineage>
</organism>
<protein>
    <submittedName>
        <fullName evidence="1">11276_t:CDS:1</fullName>
    </submittedName>
</protein>
<feature type="non-terminal residue" evidence="1">
    <location>
        <position position="1"/>
    </location>
</feature>